<proteinExistence type="predicted"/>
<dbReference type="Proteomes" id="UP000199451">
    <property type="component" value="Unassembled WGS sequence"/>
</dbReference>
<evidence type="ECO:0008006" key="3">
    <source>
        <dbReference type="Google" id="ProtNLM"/>
    </source>
</evidence>
<reference evidence="2" key="1">
    <citation type="submission" date="2016-10" db="EMBL/GenBank/DDBJ databases">
        <authorList>
            <person name="Varghese N."/>
            <person name="Submissions S."/>
        </authorList>
    </citation>
    <scope>NUCLEOTIDE SEQUENCE [LARGE SCALE GENOMIC DNA]</scope>
    <source>
        <strain evidence="2">CGMCC 1.10119</strain>
    </source>
</reference>
<organism evidence="1 2">
    <name type="scientific">Halogranum gelatinilyticum</name>
    <dbReference type="NCBI Taxonomy" id="660521"/>
    <lineage>
        <taxon>Archaea</taxon>
        <taxon>Methanobacteriati</taxon>
        <taxon>Methanobacteriota</taxon>
        <taxon>Stenosarchaea group</taxon>
        <taxon>Halobacteria</taxon>
        <taxon>Halobacteriales</taxon>
        <taxon>Haloferacaceae</taxon>
    </lineage>
</organism>
<sequence>MTECNYCGSNVSHDFARVFADTNGRILACPSCSANAGIADVAVQRAEQLAQAGQEPAEL</sequence>
<dbReference type="AlphaFoldDB" id="A0A1G9UQY5"/>
<gene>
    <name evidence="1" type="ORF">SAMN04487949_2297</name>
</gene>
<evidence type="ECO:0000313" key="1">
    <source>
        <dbReference type="EMBL" id="SDM62296.1"/>
    </source>
</evidence>
<protein>
    <recommendedName>
        <fullName evidence="3">Small CPxCG-related zinc finger protein</fullName>
    </recommendedName>
</protein>
<dbReference type="Pfam" id="PF24444">
    <property type="entry name" value="DUF7563"/>
    <property type="match status" value="1"/>
</dbReference>
<name>A0A1G9UQY5_9EURY</name>
<dbReference type="InterPro" id="IPR055985">
    <property type="entry name" value="DUF7563"/>
</dbReference>
<dbReference type="EMBL" id="FNHL01000002">
    <property type="protein sequence ID" value="SDM62296.1"/>
    <property type="molecule type" value="Genomic_DNA"/>
</dbReference>
<evidence type="ECO:0000313" key="2">
    <source>
        <dbReference type="Proteomes" id="UP000199451"/>
    </source>
</evidence>
<keyword evidence="2" id="KW-1185">Reference proteome</keyword>
<accession>A0A1G9UQY5</accession>
<dbReference type="STRING" id="660521.SAMN04487949_2297"/>